<evidence type="ECO:0000256" key="5">
    <source>
        <dbReference type="ARBA" id="ARBA00022729"/>
    </source>
</evidence>
<dbReference type="Gene3D" id="3.40.50.1980">
    <property type="entry name" value="Nitrogenase molybdenum iron protein domain"/>
    <property type="match status" value="2"/>
</dbReference>
<keyword evidence="4" id="KW-0479">Metal-binding</keyword>
<dbReference type="CDD" id="cd01019">
    <property type="entry name" value="ZnuA"/>
    <property type="match status" value="1"/>
</dbReference>
<keyword evidence="9" id="KW-1015">Disulfide bond</keyword>
<proteinExistence type="inferred from homology"/>
<dbReference type="PRINTS" id="PR00690">
    <property type="entry name" value="ADHESNFAMILY"/>
</dbReference>
<dbReference type="EMBL" id="UOEO01000168">
    <property type="protein sequence ID" value="VAW21406.1"/>
    <property type="molecule type" value="Genomic_DNA"/>
</dbReference>
<protein>
    <submittedName>
        <fullName evidence="10">Zinc ABC transporter, substrate-binding protein ZnuA</fullName>
    </submittedName>
</protein>
<dbReference type="PANTHER" id="PTHR42953:SF3">
    <property type="entry name" value="HIGH-AFFINITY ZINC UPTAKE SYSTEM PROTEIN ZNUA"/>
    <property type="match status" value="1"/>
</dbReference>
<comment type="subcellular location">
    <subcellularLocation>
        <location evidence="1">Periplasm</location>
    </subcellularLocation>
</comment>
<dbReference type="GO" id="GO:0006829">
    <property type="term" value="P:zinc ion transport"/>
    <property type="evidence" value="ECO:0007669"/>
    <property type="project" value="InterPro"/>
</dbReference>
<keyword evidence="7" id="KW-0862">Zinc</keyword>
<evidence type="ECO:0000256" key="6">
    <source>
        <dbReference type="ARBA" id="ARBA00022764"/>
    </source>
</evidence>
<dbReference type="AlphaFoldDB" id="A0A3B0UP55"/>
<evidence type="ECO:0000256" key="1">
    <source>
        <dbReference type="ARBA" id="ARBA00004418"/>
    </source>
</evidence>
<comment type="similarity">
    <text evidence="2">Belongs to the bacterial solute-binding protein 9 family.</text>
</comment>
<keyword evidence="3" id="KW-0813">Transport</keyword>
<dbReference type="SUPFAM" id="SSF53807">
    <property type="entry name" value="Helical backbone' metal receptor"/>
    <property type="match status" value="1"/>
</dbReference>
<organism evidence="10">
    <name type="scientific">hydrothermal vent metagenome</name>
    <dbReference type="NCBI Taxonomy" id="652676"/>
    <lineage>
        <taxon>unclassified sequences</taxon>
        <taxon>metagenomes</taxon>
        <taxon>ecological metagenomes</taxon>
    </lineage>
</organism>
<evidence type="ECO:0000256" key="8">
    <source>
        <dbReference type="ARBA" id="ARBA00023065"/>
    </source>
</evidence>
<evidence type="ECO:0000256" key="4">
    <source>
        <dbReference type="ARBA" id="ARBA00022723"/>
    </source>
</evidence>
<dbReference type="GO" id="GO:0007155">
    <property type="term" value="P:cell adhesion"/>
    <property type="evidence" value="ECO:0007669"/>
    <property type="project" value="InterPro"/>
</dbReference>
<dbReference type="GO" id="GO:0042597">
    <property type="term" value="C:periplasmic space"/>
    <property type="evidence" value="ECO:0007669"/>
    <property type="project" value="UniProtKB-SubCell"/>
</dbReference>
<keyword evidence="8" id="KW-0406">Ion transport</keyword>
<dbReference type="InterPro" id="IPR035520">
    <property type="entry name" value="ZnuA"/>
</dbReference>
<keyword evidence="6" id="KW-0574">Periplasm</keyword>
<dbReference type="InterPro" id="IPR006127">
    <property type="entry name" value="ZnuA-like"/>
</dbReference>
<evidence type="ECO:0000313" key="10">
    <source>
        <dbReference type="EMBL" id="VAW21406.1"/>
    </source>
</evidence>
<keyword evidence="5" id="KW-0732">Signal</keyword>
<sequence length="289" mass="31554">MFKTIFSFFLLLAVSAFPASAKPPLVVASIKPLQSLVAMVMEGVGSPYLLVRNNASPHDYVLRPSDASTLEKADLVFWIGPRLETALARPLKTLAARAEIVAFADVKTLIRLPLLTGDGINMHFWLDPENAILMVQKIADELTRLDPDNGERYRQNALGASASLRDLSAEISAILKPVSSQKFITFHNAYRYFEKRFSLTALASITINPQTSPGVRRIKQIQQLIASNNVGCVFSEPQFSPRLINAISQGSGVKIGILDPLGANLEPGAGLYFQLLRDMALAMADCLKG</sequence>
<dbReference type="Pfam" id="PF01297">
    <property type="entry name" value="ZnuA"/>
    <property type="match status" value="1"/>
</dbReference>
<dbReference type="InterPro" id="IPR050492">
    <property type="entry name" value="Bact_metal-bind_prot9"/>
</dbReference>
<dbReference type="GO" id="GO:0046872">
    <property type="term" value="F:metal ion binding"/>
    <property type="evidence" value="ECO:0007669"/>
    <property type="project" value="UniProtKB-KW"/>
</dbReference>
<gene>
    <name evidence="10" type="ORF">MNBD_ALPHA12-358</name>
</gene>
<accession>A0A3B0UP55</accession>
<dbReference type="InterPro" id="IPR006128">
    <property type="entry name" value="Lipoprotein_PsaA-like"/>
</dbReference>
<evidence type="ECO:0000256" key="7">
    <source>
        <dbReference type="ARBA" id="ARBA00022833"/>
    </source>
</evidence>
<evidence type="ECO:0000256" key="2">
    <source>
        <dbReference type="ARBA" id="ARBA00011028"/>
    </source>
</evidence>
<evidence type="ECO:0000256" key="9">
    <source>
        <dbReference type="ARBA" id="ARBA00023157"/>
    </source>
</evidence>
<reference evidence="10" key="1">
    <citation type="submission" date="2018-06" db="EMBL/GenBank/DDBJ databases">
        <authorList>
            <person name="Zhirakovskaya E."/>
        </authorList>
    </citation>
    <scope>NUCLEOTIDE SEQUENCE</scope>
</reference>
<dbReference type="PANTHER" id="PTHR42953">
    <property type="entry name" value="HIGH-AFFINITY ZINC UPTAKE SYSTEM PROTEIN ZNUA-RELATED"/>
    <property type="match status" value="1"/>
</dbReference>
<evidence type="ECO:0000256" key="3">
    <source>
        <dbReference type="ARBA" id="ARBA00022448"/>
    </source>
</evidence>
<name>A0A3B0UP55_9ZZZZ</name>